<evidence type="ECO:0000313" key="3">
    <source>
        <dbReference type="Proteomes" id="UP000024816"/>
    </source>
</evidence>
<feature type="transmembrane region" description="Helical" evidence="1">
    <location>
        <begin position="12"/>
        <end position="32"/>
    </location>
</feature>
<protein>
    <submittedName>
        <fullName evidence="2">Uncharacterized protein</fullName>
    </submittedName>
</protein>
<keyword evidence="1" id="KW-0812">Transmembrane</keyword>
<gene>
    <name evidence="2" type="ORF">HJA_15040</name>
</gene>
<dbReference type="EMBL" id="ARYJ01000012">
    <property type="protein sequence ID" value="KCZ86677.1"/>
    <property type="molecule type" value="Genomic_DNA"/>
</dbReference>
<dbReference type="RefSeq" id="WP_035583759.1">
    <property type="nucleotide sequence ID" value="NZ_ARYJ01000012.1"/>
</dbReference>
<keyword evidence="1" id="KW-1133">Transmembrane helix</keyword>
<keyword evidence="1" id="KW-0472">Membrane</keyword>
<evidence type="ECO:0000256" key="1">
    <source>
        <dbReference type="SAM" id="Phobius"/>
    </source>
</evidence>
<comment type="caution">
    <text evidence="2">The sequence shown here is derived from an EMBL/GenBank/DDBJ whole genome shotgun (WGS) entry which is preliminary data.</text>
</comment>
<keyword evidence="3" id="KW-1185">Reference proteome</keyword>
<organism evidence="2 3">
    <name type="scientific">Hyphomonas jannaschiana VP2</name>
    <dbReference type="NCBI Taxonomy" id="1280952"/>
    <lineage>
        <taxon>Bacteria</taxon>
        <taxon>Pseudomonadati</taxon>
        <taxon>Pseudomonadota</taxon>
        <taxon>Alphaproteobacteria</taxon>
        <taxon>Hyphomonadales</taxon>
        <taxon>Hyphomonadaceae</taxon>
        <taxon>Hyphomonas</taxon>
    </lineage>
</organism>
<accession>A0A059F7U6</accession>
<dbReference type="PATRIC" id="fig|1280952.3.peg.3010"/>
<dbReference type="STRING" id="1280952.HJA_15040"/>
<dbReference type="OrthoDB" id="7620640at2"/>
<dbReference type="Proteomes" id="UP000024816">
    <property type="component" value="Unassembled WGS sequence"/>
</dbReference>
<sequence>MSDGQPPLHLGGPLGLAGLAMLAGATGIFVMAGSGGTGPAAQPAVSQTVVSQPGAPESVKPVPELHPGDPLPMVRPAEIPASAETRQPAGTKLAQVSQDGSEIVYIVRIKGEPEIDVISRNFKRDRAAADIAWANLQARYPVLQDFHLVGASYSGEIRLGYRLPPGLEPTRATINEIQNRIMQVDSVAYADPDYVAQPGKE</sequence>
<dbReference type="AlphaFoldDB" id="A0A059F7U6"/>
<proteinExistence type="predicted"/>
<reference evidence="2 3" key="1">
    <citation type="journal article" date="2014" name="Antonie Van Leeuwenhoek">
        <title>Hyphomonas beringensis sp. nov. and Hyphomonas chukchiensis sp. nov., isolated from surface seawater of the Bering Sea and Chukchi Sea.</title>
        <authorList>
            <person name="Li C."/>
            <person name="Lai Q."/>
            <person name="Li G."/>
            <person name="Dong C."/>
            <person name="Wang J."/>
            <person name="Liao Y."/>
            <person name="Shao Z."/>
        </authorList>
    </citation>
    <scope>NUCLEOTIDE SEQUENCE [LARGE SCALE GENOMIC DNA]</scope>
    <source>
        <strain evidence="2 3">VP2</strain>
    </source>
</reference>
<name>A0A059F7U6_9PROT</name>
<evidence type="ECO:0000313" key="2">
    <source>
        <dbReference type="EMBL" id="KCZ86677.1"/>
    </source>
</evidence>